<feature type="non-terminal residue" evidence="2">
    <location>
        <position position="57"/>
    </location>
</feature>
<keyword evidence="1" id="KW-0472">Membrane</keyword>
<organism evidence="2 3">
    <name type="scientific">Sphaeroforma arctica JP610</name>
    <dbReference type="NCBI Taxonomy" id="667725"/>
    <lineage>
        <taxon>Eukaryota</taxon>
        <taxon>Ichthyosporea</taxon>
        <taxon>Ichthyophonida</taxon>
        <taxon>Sphaeroforma</taxon>
    </lineage>
</organism>
<accession>A0A0L0F1P1</accession>
<dbReference type="EMBL" id="KQ250699">
    <property type="protein sequence ID" value="KNC70602.1"/>
    <property type="molecule type" value="Genomic_DNA"/>
</dbReference>
<sequence length="57" mass="5980">INSTPENVSKLGKQRDHVSSAAHTVAAYLAARRSVVCFFAAAVTGVASVLLFFKGNT</sequence>
<feature type="transmembrane region" description="Helical" evidence="1">
    <location>
        <begin position="35"/>
        <end position="53"/>
    </location>
</feature>
<protein>
    <submittedName>
        <fullName evidence="2">Uncharacterized protein</fullName>
    </submittedName>
</protein>
<keyword evidence="1" id="KW-1133">Transmembrane helix</keyword>
<dbReference type="Proteomes" id="UP000054560">
    <property type="component" value="Unassembled WGS sequence"/>
</dbReference>
<reference evidence="2 3" key="1">
    <citation type="submission" date="2011-02" db="EMBL/GenBank/DDBJ databases">
        <title>The Genome Sequence of Sphaeroforma arctica JP610.</title>
        <authorList>
            <consortium name="The Broad Institute Genome Sequencing Platform"/>
            <person name="Russ C."/>
            <person name="Cuomo C."/>
            <person name="Young S.K."/>
            <person name="Zeng Q."/>
            <person name="Gargeya S."/>
            <person name="Alvarado L."/>
            <person name="Berlin A."/>
            <person name="Chapman S.B."/>
            <person name="Chen Z."/>
            <person name="Freedman E."/>
            <person name="Gellesch M."/>
            <person name="Goldberg J."/>
            <person name="Griggs A."/>
            <person name="Gujja S."/>
            <person name="Heilman E."/>
            <person name="Heiman D."/>
            <person name="Howarth C."/>
            <person name="Mehta T."/>
            <person name="Neiman D."/>
            <person name="Pearson M."/>
            <person name="Roberts A."/>
            <person name="Saif S."/>
            <person name="Shea T."/>
            <person name="Shenoy N."/>
            <person name="Sisk P."/>
            <person name="Stolte C."/>
            <person name="Sykes S."/>
            <person name="White J."/>
            <person name="Yandava C."/>
            <person name="Burger G."/>
            <person name="Gray M.W."/>
            <person name="Holland P.W.H."/>
            <person name="King N."/>
            <person name="Lang F.B.F."/>
            <person name="Roger A.J."/>
            <person name="Ruiz-Trillo I."/>
            <person name="Haas B."/>
            <person name="Nusbaum C."/>
            <person name="Birren B."/>
        </authorList>
    </citation>
    <scope>NUCLEOTIDE SEQUENCE [LARGE SCALE GENOMIC DNA]</scope>
    <source>
        <strain evidence="2 3">JP610</strain>
    </source>
</reference>
<proteinExistence type="predicted"/>
<dbReference type="GeneID" id="25917373"/>
<feature type="non-terminal residue" evidence="2">
    <location>
        <position position="1"/>
    </location>
</feature>
<dbReference type="RefSeq" id="XP_014144504.1">
    <property type="nucleotide sequence ID" value="XM_014289029.1"/>
</dbReference>
<keyword evidence="1" id="KW-0812">Transmembrane</keyword>
<evidence type="ECO:0000256" key="1">
    <source>
        <dbReference type="SAM" id="Phobius"/>
    </source>
</evidence>
<keyword evidence="3" id="KW-1185">Reference proteome</keyword>
<name>A0A0L0F1P1_9EUKA</name>
<dbReference type="AlphaFoldDB" id="A0A0L0F1P1"/>
<evidence type="ECO:0000313" key="2">
    <source>
        <dbReference type="EMBL" id="KNC70602.1"/>
    </source>
</evidence>
<evidence type="ECO:0000313" key="3">
    <source>
        <dbReference type="Proteomes" id="UP000054560"/>
    </source>
</evidence>
<gene>
    <name evidence="2" type="ORF">SARC_16869</name>
</gene>